<proteinExistence type="predicted"/>
<gene>
    <name evidence="1" type="ORF">PT974_08230</name>
</gene>
<dbReference type="Proteomes" id="UP001338125">
    <property type="component" value="Unassembled WGS sequence"/>
</dbReference>
<reference evidence="1 2" key="1">
    <citation type="submission" date="2024-01" db="EMBL/GenBank/DDBJ databases">
        <title>Complete genome of Cladobotryum mycophilum ATHUM6906.</title>
        <authorList>
            <person name="Christinaki A.C."/>
            <person name="Myridakis A.I."/>
            <person name="Kouvelis V.N."/>
        </authorList>
    </citation>
    <scope>NUCLEOTIDE SEQUENCE [LARGE SCALE GENOMIC DNA]</scope>
    <source>
        <strain evidence="1 2">ATHUM6906</strain>
    </source>
</reference>
<name>A0ABR0SCR8_9HYPO</name>
<accession>A0ABR0SCR8</accession>
<sequence length="227" mass="26007">MPLINVPDFHTSLLTLLHSLSKKTYFADMMSKHGHVETVAKNLLACVDSDILQLQGKELTVRRLHEVRMKQHQPWRKDIGYMDYITDDGNHDYFRIHVGQARDGEKRILNNHSLSILSGHHDTLHYYIIWLGMGNRNTNFMRLWSILNATGDEEWSSFRRNVLELMFCFAFQTLPPSELHHHFGGAAGGHSHQTLGLNVLSPLFQNSSPTAAHRTFARKALEVSIDP</sequence>
<dbReference type="EMBL" id="JAVFKD010000014">
    <property type="protein sequence ID" value="KAK5989967.1"/>
    <property type="molecule type" value="Genomic_DNA"/>
</dbReference>
<keyword evidence="2" id="KW-1185">Reference proteome</keyword>
<evidence type="ECO:0000313" key="2">
    <source>
        <dbReference type="Proteomes" id="UP001338125"/>
    </source>
</evidence>
<protein>
    <submittedName>
        <fullName evidence="1">Uncharacterized protein</fullName>
    </submittedName>
</protein>
<comment type="caution">
    <text evidence="1">The sequence shown here is derived from an EMBL/GenBank/DDBJ whole genome shotgun (WGS) entry which is preliminary data.</text>
</comment>
<organism evidence="1 2">
    <name type="scientific">Cladobotryum mycophilum</name>
    <dbReference type="NCBI Taxonomy" id="491253"/>
    <lineage>
        <taxon>Eukaryota</taxon>
        <taxon>Fungi</taxon>
        <taxon>Dikarya</taxon>
        <taxon>Ascomycota</taxon>
        <taxon>Pezizomycotina</taxon>
        <taxon>Sordariomycetes</taxon>
        <taxon>Hypocreomycetidae</taxon>
        <taxon>Hypocreales</taxon>
        <taxon>Hypocreaceae</taxon>
        <taxon>Cladobotryum</taxon>
    </lineage>
</organism>
<evidence type="ECO:0000313" key="1">
    <source>
        <dbReference type="EMBL" id="KAK5989967.1"/>
    </source>
</evidence>